<protein>
    <submittedName>
        <fullName evidence="10">Helicase conserved domain protein</fullName>
    </submittedName>
</protein>
<evidence type="ECO:0000256" key="6">
    <source>
        <dbReference type="ARBA" id="ARBA00023125"/>
    </source>
</evidence>
<dbReference type="PANTHER" id="PTHR47964:SF1">
    <property type="entry name" value="ATP-DEPENDENT DNA HELICASE HOMOLOG RECG, CHLOROPLASTIC"/>
    <property type="match status" value="1"/>
</dbReference>
<dbReference type="GO" id="GO:0006281">
    <property type="term" value="P:DNA repair"/>
    <property type="evidence" value="ECO:0007669"/>
    <property type="project" value="UniProtKB-KW"/>
</dbReference>
<evidence type="ECO:0000259" key="8">
    <source>
        <dbReference type="PROSITE" id="PS51192"/>
    </source>
</evidence>
<keyword evidence="3" id="KW-0378">Hydrolase</keyword>
<evidence type="ECO:0000256" key="3">
    <source>
        <dbReference type="ARBA" id="ARBA00022801"/>
    </source>
</evidence>
<dbReference type="SMART" id="SM00487">
    <property type="entry name" value="DEXDc"/>
    <property type="match status" value="1"/>
</dbReference>
<feature type="domain" description="Helicase C-terminal" evidence="9">
    <location>
        <begin position="451"/>
        <end position="611"/>
    </location>
</feature>
<dbReference type="HOGENOM" id="CLU_005122_7_1_5"/>
<evidence type="ECO:0000256" key="1">
    <source>
        <dbReference type="ARBA" id="ARBA00022741"/>
    </source>
</evidence>
<dbReference type="Pfam" id="PF17191">
    <property type="entry name" value="RecG_wedge"/>
    <property type="match status" value="1"/>
</dbReference>
<reference evidence="10 11" key="1">
    <citation type="submission" date="2014-03" db="EMBL/GenBank/DDBJ databases">
        <title>Sequencing and Comparison of Genomes and Transcriptome Profiles of Human Ehrlichiosis Agents.</title>
        <authorList>
            <person name="Lin M."/>
            <person name="Daugherty S.C."/>
            <person name="Nagaraj S."/>
            <person name="Cheng Z."/>
            <person name="Xiong Q."/>
            <person name="Lin F.-Y."/>
            <person name="Sengamalay N."/>
            <person name="Ott S."/>
            <person name="Godinez A."/>
            <person name="Tallon L.J."/>
            <person name="Sadzewicz L."/>
            <person name="Fraser C.M."/>
            <person name="Dunning Hotopp J.C."/>
            <person name="Rikihisa Y."/>
        </authorList>
    </citation>
    <scope>NUCLEOTIDE SEQUENCE [LARGE SCALE GENOMIC DNA]</scope>
    <source>
        <strain evidence="10 11">Oregon</strain>
    </source>
</reference>
<evidence type="ECO:0000313" key="10">
    <source>
        <dbReference type="EMBL" id="AHX11587.1"/>
    </source>
</evidence>
<dbReference type="STRING" id="1286528.NHE_0653"/>
<dbReference type="Gene3D" id="3.40.50.300">
    <property type="entry name" value="P-loop containing nucleotide triphosphate hydrolases"/>
    <property type="match status" value="2"/>
</dbReference>
<keyword evidence="5" id="KW-0067">ATP-binding</keyword>
<dbReference type="RefSeq" id="WP_038560636.1">
    <property type="nucleotide sequence ID" value="NZ_CP007481.1"/>
</dbReference>
<dbReference type="PROSITE" id="PS51194">
    <property type="entry name" value="HELICASE_CTER"/>
    <property type="match status" value="1"/>
</dbReference>
<dbReference type="GO" id="GO:0003678">
    <property type="term" value="F:DNA helicase activity"/>
    <property type="evidence" value="ECO:0007669"/>
    <property type="project" value="TreeGrafter"/>
</dbReference>
<dbReference type="InterPro" id="IPR011545">
    <property type="entry name" value="DEAD/DEAH_box_helicase_dom"/>
</dbReference>
<evidence type="ECO:0000256" key="5">
    <source>
        <dbReference type="ARBA" id="ARBA00022840"/>
    </source>
</evidence>
<evidence type="ECO:0000259" key="9">
    <source>
        <dbReference type="PROSITE" id="PS51194"/>
    </source>
</evidence>
<dbReference type="Gene3D" id="2.40.50.140">
    <property type="entry name" value="Nucleic acid-binding proteins"/>
    <property type="match status" value="1"/>
</dbReference>
<dbReference type="InterPro" id="IPR001650">
    <property type="entry name" value="Helicase_C-like"/>
</dbReference>
<dbReference type="SUPFAM" id="SSF52540">
    <property type="entry name" value="P-loop containing nucleoside triphosphate hydrolases"/>
    <property type="match status" value="1"/>
</dbReference>
<keyword evidence="2" id="KW-0227">DNA damage</keyword>
<name>X5GX26_9RICK</name>
<keyword evidence="11" id="KW-1185">Reference proteome</keyword>
<dbReference type="GO" id="GO:0005524">
    <property type="term" value="F:ATP binding"/>
    <property type="evidence" value="ECO:0007669"/>
    <property type="project" value="UniProtKB-KW"/>
</dbReference>
<evidence type="ECO:0000256" key="4">
    <source>
        <dbReference type="ARBA" id="ARBA00022806"/>
    </source>
</evidence>
<dbReference type="GO" id="GO:0003677">
    <property type="term" value="F:DNA binding"/>
    <property type="evidence" value="ECO:0007669"/>
    <property type="project" value="UniProtKB-KW"/>
</dbReference>
<sequence>MADLFDSIQKFCLLEEQFMEILSNVLSGDRIVDLLLHKPREFINRCNFKTLAESQEGELVTIEAKYESYYEKFPKFRKTKRLHKFFFRDKNDDVLEVIFFAKTYLQKKLKMGEWYLINGKLGSSYQMSHPEKILRLDEVSKLLTFDPRYRLSEGISNYRFSSLVDNALASIETIQDWLDRDFLRAHNLPGWNTAIRHLHHPSSEGEFEQACRRLAYDEILAMHLVSSSLHKQISSQKKEAIKGNGSITSVLRTRLDFSLTRGQEEIIVKIYSLQNQTSRMIALLQGDVGSGKTLAVFFAMLNAVEAGKQTVLLSPTTVLAKQHFELLRSLMPELEVALLIGGQVGSSKKSLLRDVQSGSIKIVIATHAVLSDKVIFANLGLLVIDEQHRFGADQRTKLIRENTNSDLLLISATPIPRTIGQVLFGSITFLNLREKPKCRPNINTSTIAKEKIEQLIERLKIVLKDGSKVFWVCPIIEESENIQVISIKERLKMLKQHFLNEVDCIHGGLSAHKIAEKIADFRESRIKIILSTTVIEVGVDIPDADIMVIEDADRFGLAQLHQLRGRVGRGSKKSFCVLLYDAAKITDSGKKRLKILRSSNDGFFIAEEDFKLRGSGDILGVRQSGFCRFRFLDRAFEHSLFESAAAKSTCAVNKGDIDRYQVLIKIFFSDNNYYL</sequence>
<gene>
    <name evidence="10" type="ORF">NHE_0653</name>
</gene>
<keyword evidence="4 10" id="KW-0347">Helicase</keyword>
<evidence type="ECO:0000256" key="2">
    <source>
        <dbReference type="ARBA" id="ARBA00022763"/>
    </source>
</evidence>
<evidence type="ECO:0000313" key="11">
    <source>
        <dbReference type="Proteomes" id="UP000023755"/>
    </source>
</evidence>
<dbReference type="GO" id="GO:0016787">
    <property type="term" value="F:hydrolase activity"/>
    <property type="evidence" value="ECO:0007669"/>
    <property type="project" value="UniProtKB-KW"/>
</dbReference>
<dbReference type="AlphaFoldDB" id="X5GX26"/>
<keyword evidence="6" id="KW-0238">DNA-binding</keyword>
<organism evidence="10 11">
    <name type="scientific">Neorickettsia helminthoeca str. Oregon</name>
    <dbReference type="NCBI Taxonomy" id="1286528"/>
    <lineage>
        <taxon>Bacteria</taxon>
        <taxon>Pseudomonadati</taxon>
        <taxon>Pseudomonadota</taxon>
        <taxon>Alphaproteobacteria</taxon>
        <taxon>Rickettsiales</taxon>
        <taxon>Anaplasmataceae</taxon>
        <taxon>Neorickettsia</taxon>
    </lineage>
</organism>
<dbReference type="PROSITE" id="PS51192">
    <property type="entry name" value="HELICASE_ATP_BIND_1"/>
    <property type="match status" value="1"/>
</dbReference>
<dbReference type="InterPro" id="IPR027417">
    <property type="entry name" value="P-loop_NTPase"/>
</dbReference>
<dbReference type="EMBL" id="CP007481">
    <property type="protein sequence ID" value="AHX11587.1"/>
    <property type="molecule type" value="Genomic_DNA"/>
</dbReference>
<dbReference type="OrthoDB" id="9804325at2"/>
<feature type="domain" description="Helicase ATP-binding" evidence="8">
    <location>
        <begin position="273"/>
        <end position="432"/>
    </location>
</feature>
<accession>X5GX26</accession>
<dbReference type="Proteomes" id="UP000023755">
    <property type="component" value="Chromosome"/>
</dbReference>
<proteinExistence type="predicted"/>
<dbReference type="Pfam" id="PF00271">
    <property type="entry name" value="Helicase_C"/>
    <property type="match status" value="1"/>
</dbReference>
<dbReference type="Pfam" id="PF00270">
    <property type="entry name" value="DEAD"/>
    <property type="match status" value="1"/>
</dbReference>
<dbReference type="PANTHER" id="PTHR47964">
    <property type="entry name" value="ATP-DEPENDENT DNA HELICASE HOMOLOG RECG, CHLOROPLASTIC"/>
    <property type="match status" value="1"/>
</dbReference>
<dbReference type="InterPro" id="IPR014001">
    <property type="entry name" value="Helicase_ATP-bd"/>
</dbReference>
<dbReference type="InterPro" id="IPR047112">
    <property type="entry name" value="RecG/Mfd"/>
</dbReference>
<evidence type="ECO:0000256" key="7">
    <source>
        <dbReference type="ARBA" id="ARBA00023204"/>
    </source>
</evidence>
<dbReference type="KEGG" id="nhm:NHE_0653"/>
<keyword evidence="7" id="KW-0234">DNA repair</keyword>
<dbReference type="InterPro" id="IPR012340">
    <property type="entry name" value="NA-bd_OB-fold"/>
</dbReference>
<keyword evidence="1" id="KW-0547">Nucleotide-binding</keyword>
<dbReference type="SMART" id="SM00490">
    <property type="entry name" value="HELICc"/>
    <property type="match status" value="1"/>
</dbReference>
<dbReference type="SUPFAM" id="SSF50249">
    <property type="entry name" value="Nucleic acid-binding proteins"/>
    <property type="match status" value="1"/>
</dbReference>
<dbReference type="InterPro" id="IPR033454">
    <property type="entry name" value="RecG_wedge"/>
</dbReference>